<dbReference type="SUPFAM" id="SSF50729">
    <property type="entry name" value="PH domain-like"/>
    <property type="match status" value="1"/>
</dbReference>
<feature type="region of interest" description="Disordered" evidence="2">
    <location>
        <begin position="919"/>
        <end position="938"/>
    </location>
</feature>
<dbReference type="PANTHER" id="PTHR33116:SF78">
    <property type="entry name" value="OS12G0587133 PROTEIN"/>
    <property type="match status" value="1"/>
</dbReference>
<proteinExistence type="predicted"/>
<feature type="coiled-coil region" evidence="1">
    <location>
        <begin position="721"/>
        <end position="783"/>
    </location>
</feature>
<evidence type="ECO:0000256" key="1">
    <source>
        <dbReference type="SAM" id="Coils"/>
    </source>
</evidence>
<reference evidence="3" key="1">
    <citation type="submission" date="2018-02" db="EMBL/GenBank/DDBJ databases">
        <authorList>
            <person name="Cohen D.B."/>
            <person name="Kent A.D."/>
        </authorList>
    </citation>
    <scope>NUCLEOTIDE SEQUENCE</scope>
</reference>
<gene>
    <name evidence="3" type="ORF">FSB_LOCUS11566</name>
</gene>
<dbReference type="Gene3D" id="2.30.29.30">
    <property type="entry name" value="Pleckstrin-homology domain (PH domain)/Phosphotyrosine-binding domain (PTB)"/>
    <property type="match status" value="1"/>
</dbReference>
<dbReference type="InterPro" id="IPR011993">
    <property type="entry name" value="PH-like_dom_sf"/>
</dbReference>
<evidence type="ECO:0008006" key="4">
    <source>
        <dbReference type="Google" id="ProtNLM"/>
    </source>
</evidence>
<protein>
    <recommendedName>
        <fullName evidence="4">PH domain-containing protein</fullName>
    </recommendedName>
</protein>
<evidence type="ECO:0000256" key="2">
    <source>
        <dbReference type="SAM" id="MobiDB-lite"/>
    </source>
</evidence>
<keyword evidence="1" id="KW-0175">Coiled coil</keyword>
<accession>A0A2N9FA82</accession>
<evidence type="ECO:0000313" key="3">
    <source>
        <dbReference type="EMBL" id="SPC83684.1"/>
    </source>
</evidence>
<dbReference type="PANTHER" id="PTHR33116">
    <property type="entry name" value="REVERSE TRANSCRIPTASE ZINC-BINDING DOMAIN-CONTAINING PROTEIN-RELATED-RELATED"/>
    <property type="match status" value="1"/>
</dbReference>
<organism evidence="3">
    <name type="scientific">Fagus sylvatica</name>
    <name type="common">Beechnut</name>
    <dbReference type="NCBI Taxonomy" id="28930"/>
    <lineage>
        <taxon>Eukaryota</taxon>
        <taxon>Viridiplantae</taxon>
        <taxon>Streptophyta</taxon>
        <taxon>Embryophyta</taxon>
        <taxon>Tracheophyta</taxon>
        <taxon>Spermatophyta</taxon>
        <taxon>Magnoliopsida</taxon>
        <taxon>eudicotyledons</taxon>
        <taxon>Gunneridae</taxon>
        <taxon>Pentapetalae</taxon>
        <taxon>rosids</taxon>
        <taxon>fabids</taxon>
        <taxon>Fagales</taxon>
        <taxon>Fagaceae</taxon>
        <taxon>Fagus</taxon>
    </lineage>
</organism>
<sequence length="938" mass="105922">MEQKPGDAENSLEKIKRQLASGSGRNLLQGPLLKRSETLRKWNERWVILDPTTGRMEYKIRRNEPTVKGTIIFDANSTITVSPVNFHASQLVLKAHKEAVNSLSGNGSAKLGTVATVVAAANSTALECSKELETAMQISLRNALGMMTNRTSDGPMDDVAIMRPVWFLSELSGYSSRGYLILSRMIDKASGVGRLSGFSVGREVSDPLRISHLLFADDTLIFCEASPDNLIDLRAILTWFEATSGLRVNLGKSELAQVGEVPHLEALAEILGCTTSALLMKYLGLLLGAHFKVQSIWNLIVEKLERRLAGWKRLYLSKGGHLTLIKSTLSNLPTYYLSLFPIPAAVAKRIETIQRNFLWGDSEEVTKFHLGKWLWRFGVEREALWKQVVMVKYGALEGGWTSKMPIGTYGVGLWKFIRSGWNKFSRMLKFEVGDGTRIHFWDDVWCIDGPLKSAYPELYCIARAKDAFVVDNFQCRGDSIHWEVTFSRLAQDWELESFSSFLELLIFFYWHRLLSLEEHLEGKGSFSGCFLFLDSCFGENLNGGEFKAEAGYYSQLVLFVQNGREFVDHLLLHCAYAKELWDLVFAMFGISWVMPIRVRDLFDCWLGKMGKHLIHMIWRAVPHCLMWCLWRERNLRIFEGCEQHETLRVKDEELHNLARDLRARDSTIKEIAEKLSETAEAAEAAASAAHTMDEQRRIACAEIERVKRDSEKQLESSMSKLKESGQKVMTLSKEREQLIKQSNSAIQEAHMWRSELAKARERVVILEAAVVRAEEKVRVAQADAEARIKEAVQKESAAVKEKQELLAYVNKLQTQLQRHHVDTKQVFEEKTESCSDIDNTLPLTKHVDLSEENVDKACLSVSRAIPVPGESVVHMAADQGNPRPIGDGEWSDIQATEARIADVREVAPEIEGSSLDIPVVSQPVSNHHEQGANSFHQP</sequence>
<dbReference type="EMBL" id="OIVN01000665">
    <property type="protein sequence ID" value="SPC83684.1"/>
    <property type="molecule type" value="Genomic_DNA"/>
</dbReference>
<dbReference type="AlphaFoldDB" id="A0A2N9FA82"/>
<name>A0A2N9FA82_FAGSY</name>